<dbReference type="GO" id="GO:0051301">
    <property type="term" value="P:cell division"/>
    <property type="evidence" value="ECO:0007669"/>
    <property type="project" value="UniProtKB-KW"/>
</dbReference>
<feature type="domain" description="Mur ligase N-terminal catalytic" evidence="12">
    <location>
        <begin position="27"/>
        <end position="74"/>
    </location>
</feature>
<evidence type="ECO:0000256" key="11">
    <source>
        <dbReference type="RuleBase" id="RU004136"/>
    </source>
</evidence>
<dbReference type="InterPro" id="IPR051046">
    <property type="entry name" value="MurCDEF_CellWall_CoF430Synth"/>
</dbReference>
<dbReference type="InterPro" id="IPR013221">
    <property type="entry name" value="Mur_ligase_cen"/>
</dbReference>
<accession>A0A9X1Y5P4</accession>
<dbReference type="SUPFAM" id="SSF53244">
    <property type="entry name" value="MurD-like peptide ligases, peptide-binding domain"/>
    <property type="match status" value="1"/>
</dbReference>
<name>A0A9X1Y5P4_9BACL</name>
<dbReference type="Proteomes" id="UP001139534">
    <property type="component" value="Unassembled WGS sequence"/>
</dbReference>
<dbReference type="PANTHER" id="PTHR43024">
    <property type="entry name" value="UDP-N-ACETYLMURAMOYL-TRIPEPTIDE--D-ALANYL-D-ALANINE LIGASE"/>
    <property type="match status" value="1"/>
</dbReference>
<dbReference type="GO" id="GO:0005737">
    <property type="term" value="C:cytoplasm"/>
    <property type="evidence" value="ECO:0007669"/>
    <property type="project" value="UniProtKB-SubCell"/>
</dbReference>
<comment type="subcellular location">
    <subcellularLocation>
        <location evidence="10 11">Cytoplasm</location>
    </subcellularLocation>
</comment>
<dbReference type="Gene3D" id="3.40.1390.10">
    <property type="entry name" value="MurE/MurF, N-terminal domain"/>
    <property type="match status" value="1"/>
</dbReference>
<evidence type="ECO:0000259" key="12">
    <source>
        <dbReference type="Pfam" id="PF01225"/>
    </source>
</evidence>
<protein>
    <recommendedName>
        <fullName evidence="10 11">UDP-N-acetylmuramoyl-tripeptide--D-alanyl-D-alanine ligase</fullName>
        <ecNumber evidence="10 11">6.3.2.10</ecNumber>
    </recommendedName>
    <alternativeName>
        <fullName evidence="10">D-alanyl-D-alanine-adding enzyme</fullName>
    </alternativeName>
</protein>
<feature type="binding site" evidence="10">
    <location>
        <begin position="111"/>
        <end position="117"/>
    </location>
    <ligand>
        <name>ATP</name>
        <dbReference type="ChEBI" id="CHEBI:30616"/>
    </ligand>
</feature>
<dbReference type="InterPro" id="IPR000713">
    <property type="entry name" value="Mur_ligase_N"/>
</dbReference>
<evidence type="ECO:0000256" key="6">
    <source>
        <dbReference type="ARBA" id="ARBA00022960"/>
    </source>
</evidence>
<evidence type="ECO:0000256" key="3">
    <source>
        <dbReference type="ARBA" id="ARBA00022618"/>
    </source>
</evidence>
<keyword evidence="7 10" id="KW-0573">Peptidoglycan synthesis</keyword>
<evidence type="ECO:0000259" key="14">
    <source>
        <dbReference type="Pfam" id="PF08245"/>
    </source>
</evidence>
<dbReference type="SUPFAM" id="SSF53623">
    <property type="entry name" value="MurD-like peptide ligases, catalytic domain"/>
    <property type="match status" value="1"/>
</dbReference>
<evidence type="ECO:0000256" key="5">
    <source>
        <dbReference type="ARBA" id="ARBA00022840"/>
    </source>
</evidence>
<feature type="domain" description="Mur ligase C-terminal" evidence="13">
    <location>
        <begin position="323"/>
        <end position="449"/>
    </location>
</feature>
<keyword evidence="4 10" id="KW-0547">Nucleotide-binding</keyword>
<keyword evidence="16" id="KW-1185">Reference proteome</keyword>
<proteinExistence type="inferred from homology"/>
<keyword evidence="1 10" id="KW-0963">Cytoplasm</keyword>
<evidence type="ECO:0000256" key="9">
    <source>
        <dbReference type="ARBA" id="ARBA00023316"/>
    </source>
</evidence>
<comment type="similarity">
    <text evidence="10">Belongs to the MurCDEF family. MurF subfamily.</text>
</comment>
<dbReference type="InterPro" id="IPR005863">
    <property type="entry name" value="UDP-N-AcMur_synth"/>
</dbReference>
<comment type="pathway">
    <text evidence="10 11">Cell wall biogenesis; peptidoglycan biosynthesis.</text>
</comment>
<dbReference type="InterPro" id="IPR036565">
    <property type="entry name" value="Mur-like_cat_sf"/>
</dbReference>
<keyword evidence="3 10" id="KW-0132">Cell division</keyword>
<comment type="function">
    <text evidence="10 11">Involved in cell wall formation. Catalyzes the final step in the synthesis of UDP-N-acetylmuramoyl-pentapeptide, the precursor of murein.</text>
</comment>
<keyword evidence="2 10" id="KW-0436">Ligase</keyword>
<dbReference type="GO" id="GO:0008360">
    <property type="term" value="P:regulation of cell shape"/>
    <property type="evidence" value="ECO:0007669"/>
    <property type="project" value="UniProtKB-KW"/>
</dbReference>
<dbReference type="EC" id="6.3.2.10" evidence="10 11"/>
<evidence type="ECO:0000256" key="1">
    <source>
        <dbReference type="ARBA" id="ARBA00022490"/>
    </source>
</evidence>
<organism evidence="15 16">
    <name type="scientific">Paenibacillus mellifer</name>
    <dbReference type="NCBI Taxonomy" id="2937794"/>
    <lineage>
        <taxon>Bacteria</taxon>
        <taxon>Bacillati</taxon>
        <taxon>Bacillota</taxon>
        <taxon>Bacilli</taxon>
        <taxon>Bacillales</taxon>
        <taxon>Paenibacillaceae</taxon>
        <taxon>Paenibacillus</taxon>
    </lineage>
</organism>
<sequence length="467" mass="50092">MIRRNLAEIAAMCGGQIREAGDAGILVQGVVTDSRQITAGCLFVPLAGERFDGHDFAADCLQAGAGACLWARSKGTPPGPAVLVDDTLIALQALAKSYLTETGAKVVGITGSNGKTTTKDLVYALLSTTYKVHKTKGNFNNHIGLPLTLLAMPEETEIVVLEMGMSGRHEIELLSKLGEPETAVITNIGESHLQQLGSREEITRAKLEILAGMKPGGLFVYNGDEPLIPRVLAEPSTAKPEGLRTATFGLQPENDAYPTGILFTDNRTLFTPHGSEGETPFDLPLLGEHNVTNALAAITIARHYKVSEVAIREGFSNVELTGMRIEVVVGISGITILNDAYNASPTSMKAAIGVLDHMKGYRKKVAVLGDMLELGTSEEEYHRGIGEMLTPGKADLLFAYGPLSRQIAEGAKKQMDPDCIFAYTDKSELIRKLVSLLHPQDVVLVKASRGMKLEEVVEAIKTSELTS</sequence>
<dbReference type="GO" id="GO:0009252">
    <property type="term" value="P:peptidoglycan biosynthetic process"/>
    <property type="evidence" value="ECO:0007669"/>
    <property type="project" value="UniProtKB-UniRule"/>
</dbReference>
<dbReference type="PANTHER" id="PTHR43024:SF1">
    <property type="entry name" value="UDP-N-ACETYLMURAMOYL-TRIPEPTIDE--D-ALANYL-D-ALANINE LIGASE"/>
    <property type="match status" value="1"/>
</dbReference>
<dbReference type="RefSeq" id="WP_248551924.1">
    <property type="nucleotide sequence ID" value="NZ_JALPRK010000009.1"/>
</dbReference>
<dbReference type="GO" id="GO:0047480">
    <property type="term" value="F:UDP-N-acetylmuramoyl-tripeptide-D-alanyl-D-alanine ligase activity"/>
    <property type="evidence" value="ECO:0007669"/>
    <property type="project" value="UniProtKB-UniRule"/>
</dbReference>
<dbReference type="InterPro" id="IPR004101">
    <property type="entry name" value="Mur_ligase_C"/>
</dbReference>
<feature type="domain" description="Mur ligase central" evidence="14">
    <location>
        <begin position="109"/>
        <end position="300"/>
    </location>
</feature>
<keyword evidence="6 10" id="KW-0133">Cell shape</keyword>
<dbReference type="AlphaFoldDB" id="A0A9X1Y5P4"/>
<keyword evidence="9 10" id="KW-0961">Cell wall biogenesis/degradation</keyword>
<evidence type="ECO:0000256" key="4">
    <source>
        <dbReference type="ARBA" id="ARBA00022741"/>
    </source>
</evidence>
<dbReference type="Pfam" id="PF02875">
    <property type="entry name" value="Mur_ligase_C"/>
    <property type="match status" value="1"/>
</dbReference>
<dbReference type="Gene3D" id="3.90.190.20">
    <property type="entry name" value="Mur ligase, C-terminal domain"/>
    <property type="match status" value="1"/>
</dbReference>
<dbReference type="Pfam" id="PF01225">
    <property type="entry name" value="Mur_ligase"/>
    <property type="match status" value="1"/>
</dbReference>
<dbReference type="Pfam" id="PF08245">
    <property type="entry name" value="Mur_ligase_M"/>
    <property type="match status" value="1"/>
</dbReference>
<evidence type="ECO:0000256" key="7">
    <source>
        <dbReference type="ARBA" id="ARBA00022984"/>
    </source>
</evidence>
<dbReference type="InterPro" id="IPR036615">
    <property type="entry name" value="Mur_ligase_C_dom_sf"/>
</dbReference>
<keyword evidence="8 10" id="KW-0131">Cell cycle</keyword>
<dbReference type="SUPFAM" id="SSF63418">
    <property type="entry name" value="MurE/MurF N-terminal domain"/>
    <property type="match status" value="1"/>
</dbReference>
<evidence type="ECO:0000256" key="10">
    <source>
        <dbReference type="HAMAP-Rule" id="MF_02019"/>
    </source>
</evidence>
<reference evidence="15" key="1">
    <citation type="submission" date="2022-04" db="EMBL/GenBank/DDBJ databases">
        <authorList>
            <person name="Seo M.-J."/>
        </authorList>
    </citation>
    <scope>NUCLEOTIDE SEQUENCE</scope>
    <source>
        <strain evidence="15">MBLB2552</strain>
    </source>
</reference>
<dbReference type="InterPro" id="IPR035911">
    <property type="entry name" value="MurE/MurF_N"/>
</dbReference>
<dbReference type="Gene3D" id="3.40.1190.10">
    <property type="entry name" value="Mur-like, catalytic domain"/>
    <property type="match status" value="1"/>
</dbReference>
<evidence type="ECO:0000256" key="8">
    <source>
        <dbReference type="ARBA" id="ARBA00023306"/>
    </source>
</evidence>
<dbReference type="GO" id="GO:0005524">
    <property type="term" value="F:ATP binding"/>
    <property type="evidence" value="ECO:0007669"/>
    <property type="project" value="UniProtKB-UniRule"/>
</dbReference>
<evidence type="ECO:0000313" key="15">
    <source>
        <dbReference type="EMBL" id="MCK8487837.1"/>
    </source>
</evidence>
<evidence type="ECO:0000259" key="13">
    <source>
        <dbReference type="Pfam" id="PF02875"/>
    </source>
</evidence>
<comment type="catalytic activity">
    <reaction evidence="10 11">
        <text>D-alanyl-D-alanine + UDP-N-acetyl-alpha-D-muramoyl-L-alanyl-gamma-D-glutamyl-meso-2,6-diaminopimelate + ATP = UDP-N-acetyl-alpha-D-muramoyl-L-alanyl-gamma-D-glutamyl-meso-2,6-diaminopimeloyl-D-alanyl-D-alanine + ADP + phosphate + H(+)</text>
        <dbReference type="Rhea" id="RHEA:28374"/>
        <dbReference type="ChEBI" id="CHEBI:15378"/>
        <dbReference type="ChEBI" id="CHEBI:30616"/>
        <dbReference type="ChEBI" id="CHEBI:43474"/>
        <dbReference type="ChEBI" id="CHEBI:57822"/>
        <dbReference type="ChEBI" id="CHEBI:61386"/>
        <dbReference type="ChEBI" id="CHEBI:83905"/>
        <dbReference type="ChEBI" id="CHEBI:456216"/>
        <dbReference type="EC" id="6.3.2.10"/>
    </reaction>
</comment>
<comment type="caution">
    <text evidence="15">The sequence shown here is derived from an EMBL/GenBank/DDBJ whole genome shotgun (WGS) entry which is preliminary data.</text>
</comment>
<dbReference type="EMBL" id="JALPRK010000009">
    <property type="protein sequence ID" value="MCK8487837.1"/>
    <property type="molecule type" value="Genomic_DNA"/>
</dbReference>
<dbReference type="NCBIfam" id="TIGR01143">
    <property type="entry name" value="murF"/>
    <property type="match status" value="1"/>
</dbReference>
<dbReference type="HAMAP" id="MF_02019">
    <property type="entry name" value="MurF"/>
    <property type="match status" value="1"/>
</dbReference>
<evidence type="ECO:0000256" key="2">
    <source>
        <dbReference type="ARBA" id="ARBA00022598"/>
    </source>
</evidence>
<keyword evidence="5 10" id="KW-0067">ATP-binding</keyword>
<evidence type="ECO:0000313" key="16">
    <source>
        <dbReference type="Proteomes" id="UP001139534"/>
    </source>
</evidence>
<gene>
    <name evidence="10" type="primary">murF</name>
    <name evidence="15" type="ORF">M0651_11695</name>
</gene>
<dbReference type="GO" id="GO:0071555">
    <property type="term" value="P:cell wall organization"/>
    <property type="evidence" value="ECO:0007669"/>
    <property type="project" value="UniProtKB-KW"/>
</dbReference>